<dbReference type="NCBIfam" id="TIGR03696">
    <property type="entry name" value="Rhs_assc_core"/>
    <property type="match status" value="1"/>
</dbReference>
<dbReference type="Pfam" id="PF25023">
    <property type="entry name" value="TEN_YD-shell"/>
    <property type="match status" value="1"/>
</dbReference>
<organism evidence="3 4">
    <name type="scientific">Gilliamella intestini</name>
    <dbReference type="NCBI Taxonomy" id="1798183"/>
    <lineage>
        <taxon>Bacteria</taxon>
        <taxon>Pseudomonadati</taxon>
        <taxon>Pseudomonadota</taxon>
        <taxon>Gammaproteobacteria</taxon>
        <taxon>Orbales</taxon>
        <taxon>Orbaceae</taxon>
        <taxon>Gilliamella</taxon>
    </lineage>
</organism>
<accession>A0A1C4APS7</accession>
<dbReference type="InterPro" id="IPR050708">
    <property type="entry name" value="T6SS_VgrG/RHS"/>
</dbReference>
<gene>
    <name evidence="3" type="ORF">GA0061080_10133</name>
</gene>
<dbReference type="InterPro" id="IPR022385">
    <property type="entry name" value="Rhs_assc_core"/>
</dbReference>
<feature type="domain" description="Teneurin-like YD-shell" evidence="2">
    <location>
        <begin position="10"/>
        <end position="110"/>
    </location>
</feature>
<dbReference type="STRING" id="1798183.GA0061080_10133"/>
<sequence>MLDRPEPVENLTTWVYEEGSLVPTAKLCEGKSYSIVSDYLGRPAQAYDDKGELVWQVEFDIYGRIREDTFNNQPFIPFRQLGQYEDVETGLYYNRFRYYDSNTGTYISQDPIGLAGNNPNFYAYTFDSNSEVDPFGLMAQAGSGKPFQVGIHEDLIKINQGMGLDSHHVGQKAIMKKFIPGYDPMKAPAILVPSIGHTEKGVVGIVSRNIKGINSARDLLARDIRELKRVYPDIPNSKLKELIELNKKMYPEAFKKPEIKCK</sequence>
<keyword evidence="1" id="KW-0677">Repeat</keyword>
<reference evidence="4" key="1">
    <citation type="submission" date="2016-08" db="EMBL/GenBank/DDBJ databases">
        <authorList>
            <person name="Varghese N."/>
            <person name="Submissions Spin"/>
        </authorList>
    </citation>
    <scope>NUCLEOTIDE SEQUENCE [LARGE SCALE GENOMIC DNA]</scope>
    <source>
        <strain evidence="4">R-53144</strain>
    </source>
</reference>
<proteinExistence type="predicted"/>
<dbReference type="PANTHER" id="PTHR32305">
    <property type="match status" value="1"/>
</dbReference>
<protein>
    <submittedName>
        <fullName evidence="3">RHS repeat-associated core domain-containing protein</fullName>
    </submittedName>
</protein>
<evidence type="ECO:0000313" key="4">
    <source>
        <dbReference type="Proteomes" id="UP000199698"/>
    </source>
</evidence>
<dbReference type="RefSeq" id="WP_245174439.1">
    <property type="nucleotide sequence ID" value="NZ_FMBA01000013.1"/>
</dbReference>
<evidence type="ECO:0000259" key="2">
    <source>
        <dbReference type="Pfam" id="PF25023"/>
    </source>
</evidence>
<dbReference type="AlphaFoldDB" id="A0A1C4APS7"/>
<dbReference type="Gene3D" id="2.180.10.10">
    <property type="entry name" value="RHS repeat-associated core"/>
    <property type="match status" value="1"/>
</dbReference>
<evidence type="ECO:0000256" key="1">
    <source>
        <dbReference type="ARBA" id="ARBA00022737"/>
    </source>
</evidence>
<dbReference type="InterPro" id="IPR056823">
    <property type="entry name" value="TEN-like_YD-shell"/>
</dbReference>
<dbReference type="Proteomes" id="UP000199698">
    <property type="component" value="Unassembled WGS sequence"/>
</dbReference>
<keyword evidence="4" id="KW-1185">Reference proteome</keyword>
<dbReference type="EMBL" id="FMBA01000013">
    <property type="protein sequence ID" value="SCB96557.1"/>
    <property type="molecule type" value="Genomic_DNA"/>
</dbReference>
<evidence type="ECO:0000313" key="3">
    <source>
        <dbReference type="EMBL" id="SCB96557.1"/>
    </source>
</evidence>
<dbReference type="PRINTS" id="PR00394">
    <property type="entry name" value="RHSPROTEIN"/>
</dbReference>
<dbReference type="PANTHER" id="PTHR32305:SF15">
    <property type="entry name" value="PROTEIN RHSA-RELATED"/>
    <property type="match status" value="1"/>
</dbReference>
<name>A0A1C4APS7_9GAMM</name>